<dbReference type="AlphaFoldDB" id="A0A8J7MCB6"/>
<dbReference type="PANTHER" id="PTHR43280:SF28">
    <property type="entry name" value="HTH-TYPE TRANSCRIPTIONAL ACTIVATOR RHAS"/>
    <property type="match status" value="1"/>
</dbReference>
<keyword evidence="2" id="KW-0238">DNA-binding</keyword>
<dbReference type="CDD" id="cd00130">
    <property type="entry name" value="PAS"/>
    <property type="match status" value="1"/>
</dbReference>
<sequence length="249" mass="28329">MKKFNGGLTVDEFTQNMKPGQVALELLNEIPDIGFWIKDRDGRFVFLNHAYYEAFSRGAEIGMTDEDIHTPELAKVYRADEKKIVETGESIRHKMELVTMRTGAIEWRSTTKIPIYDRDDKIMGTAGISRKIDQVHPLPSDYRAIGQLVEYIHQNVGESLSVSSLAAHSGMSISTLERRFHKHLGTTPRGFIQQARIAAACDLLANSQLNIGEISLQTGFQEHASFTRSFERIMHMTPSVYRRYYRSSD</sequence>
<dbReference type="Proteomes" id="UP000624703">
    <property type="component" value="Unassembled WGS sequence"/>
</dbReference>
<dbReference type="InterPro" id="IPR035965">
    <property type="entry name" value="PAS-like_dom_sf"/>
</dbReference>
<comment type="caution">
    <text evidence="5">The sequence shown here is derived from an EMBL/GenBank/DDBJ whole genome shotgun (WGS) entry which is preliminary data.</text>
</comment>
<dbReference type="PROSITE" id="PS01124">
    <property type="entry name" value="HTH_ARAC_FAMILY_2"/>
    <property type="match status" value="1"/>
</dbReference>
<evidence type="ECO:0000313" key="6">
    <source>
        <dbReference type="Proteomes" id="UP000624703"/>
    </source>
</evidence>
<dbReference type="Pfam" id="PF08448">
    <property type="entry name" value="PAS_4"/>
    <property type="match status" value="1"/>
</dbReference>
<dbReference type="InterPro" id="IPR009057">
    <property type="entry name" value="Homeodomain-like_sf"/>
</dbReference>
<dbReference type="SUPFAM" id="SSF55785">
    <property type="entry name" value="PYP-like sensor domain (PAS domain)"/>
    <property type="match status" value="1"/>
</dbReference>
<evidence type="ECO:0000256" key="3">
    <source>
        <dbReference type="ARBA" id="ARBA00023163"/>
    </source>
</evidence>
<dbReference type="InterPro" id="IPR018060">
    <property type="entry name" value="HTH_AraC"/>
</dbReference>
<keyword evidence="6" id="KW-1185">Reference proteome</keyword>
<dbReference type="PANTHER" id="PTHR43280">
    <property type="entry name" value="ARAC-FAMILY TRANSCRIPTIONAL REGULATOR"/>
    <property type="match status" value="1"/>
</dbReference>
<dbReference type="GO" id="GO:0003700">
    <property type="term" value="F:DNA-binding transcription factor activity"/>
    <property type="evidence" value="ECO:0007669"/>
    <property type="project" value="InterPro"/>
</dbReference>
<feature type="domain" description="HTH araC/xylS-type" evidence="4">
    <location>
        <begin position="146"/>
        <end position="244"/>
    </location>
</feature>
<gene>
    <name evidence="5" type="ORF">JIN82_01550</name>
</gene>
<evidence type="ECO:0000256" key="1">
    <source>
        <dbReference type="ARBA" id="ARBA00023015"/>
    </source>
</evidence>
<evidence type="ECO:0000313" key="5">
    <source>
        <dbReference type="EMBL" id="MBK1789832.1"/>
    </source>
</evidence>
<dbReference type="InterPro" id="IPR013656">
    <property type="entry name" value="PAS_4"/>
</dbReference>
<name>A0A8J7MCB6_9BACT</name>
<reference evidence="5" key="1">
    <citation type="submission" date="2021-01" db="EMBL/GenBank/DDBJ databases">
        <title>Modified the classification status of verrucomicrobia.</title>
        <authorList>
            <person name="Feng X."/>
        </authorList>
    </citation>
    <scope>NUCLEOTIDE SEQUENCE</scope>
    <source>
        <strain evidence="5">_KCTC 22039</strain>
    </source>
</reference>
<dbReference type="Gene3D" id="3.30.450.20">
    <property type="entry name" value="PAS domain"/>
    <property type="match status" value="1"/>
</dbReference>
<evidence type="ECO:0000256" key="2">
    <source>
        <dbReference type="ARBA" id="ARBA00023125"/>
    </source>
</evidence>
<dbReference type="GO" id="GO:0043565">
    <property type="term" value="F:sequence-specific DNA binding"/>
    <property type="evidence" value="ECO:0007669"/>
    <property type="project" value="InterPro"/>
</dbReference>
<keyword evidence="1" id="KW-0805">Transcription regulation</keyword>
<keyword evidence="3" id="KW-0804">Transcription</keyword>
<dbReference type="Pfam" id="PF12833">
    <property type="entry name" value="HTH_18"/>
    <property type="match status" value="1"/>
</dbReference>
<organism evidence="5 6">
    <name type="scientific">Persicirhabdus sediminis</name>
    <dbReference type="NCBI Taxonomy" id="454144"/>
    <lineage>
        <taxon>Bacteria</taxon>
        <taxon>Pseudomonadati</taxon>
        <taxon>Verrucomicrobiota</taxon>
        <taxon>Verrucomicrobiia</taxon>
        <taxon>Verrucomicrobiales</taxon>
        <taxon>Verrucomicrobiaceae</taxon>
        <taxon>Persicirhabdus</taxon>
    </lineage>
</organism>
<dbReference type="SUPFAM" id="SSF46689">
    <property type="entry name" value="Homeodomain-like"/>
    <property type="match status" value="2"/>
</dbReference>
<dbReference type="Gene3D" id="1.10.10.60">
    <property type="entry name" value="Homeodomain-like"/>
    <property type="match status" value="2"/>
</dbReference>
<proteinExistence type="predicted"/>
<protein>
    <submittedName>
        <fullName evidence="5">AraC family transcriptional regulator</fullName>
    </submittedName>
</protein>
<accession>A0A8J7MCB6</accession>
<evidence type="ECO:0000259" key="4">
    <source>
        <dbReference type="PROSITE" id="PS01124"/>
    </source>
</evidence>
<dbReference type="RefSeq" id="WP_200309874.1">
    <property type="nucleotide sequence ID" value="NZ_JAENIM010000009.1"/>
</dbReference>
<dbReference type="InterPro" id="IPR000014">
    <property type="entry name" value="PAS"/>
</dbReference>
<dbReference type="EMBL" id="JAENIM010000009">
    <property type="protein sequence ID" value="MBK1789832.1"/>
    <property type="molecule type" value="Genomic_DNA"/>
</dbReference>
<dbReference type="SMART" id="SM00342">
    <property type="entry name" value="HTH_ARAC"/>
    <property type="match status" value="1"/>
</dbReference>